<gene>
    <name evidence="1" type="ORF">TRFO_04589</name>
</gene>
<evidence type="ECO:0000313" key="1">
    <source>
        <dbReference type="EMBL" id="OHT09494.1"/>
    </source>
</evidence>
<dbReference type="GeneID" id="94826694"/>
<proteinExistence type="predicted"/>
<name>A0A1J4KIH1_9EUKA</name>
<dbReference type="RefSeq" id="XP_068362630.1">
    <property type="nucleotide sequence ID" value="XM_068491990.1"/>
</dbReference>
<dbReference type="InterPro" id="IPR011990">
    <property type="entry name" value="TPR-like_helical_dom_sf"/>
</dbReference>
<protein>
    <submittedName>
        <fullName evidence="1">Uncharacterized protein</fullName>
    </submittedName>
</protein>
<dbReference type="EMBL" id="MLAK01000638">
    <property type="protein sequence ID" value="OHT09494.1"/>
    <property type="molecule type" value="Genomic_DNA"/>
</dbReference>
<dbReference type="AlphaFoldDB" id="A0A1J4KIH1"/>
<accession>A0A1J4KIH1</accession>
<dbReference type="SMART" id="SM00671">
    <property type="entry name" value="SEL1"/>
    <property type="match status" value="3"/>
</dbReference>
<reference evidence="1" key="1">
    <citation type="submission" date="2016-10" db="EMBL/GenBank/DDBJ databases">
        <authorList>
            <person name="Benchimol M."/>
            <person name="Almeida L.G."/>
            <person name="Vasconcelos A.T."/>
            <person name="Perreira-Neves A."/>
            <person name="Rosa I.A."/>
            <person name="Tasca T."/>
            <person name="Bogo M.R."/>
            <person name="de Souza W."/>
        </authorList>
    </citation>
    <scope>NUCLEOTIDE SEQUENCE [LARGE SCALE GENOMIC DNA]</scope>
    <source>
        <strain evidence="1">K</strain>
    </source>
</reference>
<organism evidence="1 2">
    <name type="scientific">Tritrichomonas foetus</name>
    <dbReference type="NCBI Taxonomy" id="1144522"/>
    <lineage>
        <taxon>Eukaryota</taxon>
        <taxon>Metamonada</taxon>
        <taxon>Parabasalia</taxon>
        <taxon>Tritrichomonadida</taxon>
        <taxon>Tritrichomonadidae</taxon>
        <taxon>Tritrichomonas</taxon>
    </lineage>
</organism>
<sequence length="850" mass="99142">MFVKTAKTTIGKIGSQLVNPSHESWNVIMPYLQRNNPYANFVAGFLTMNGIGARIHPSLAAQYFDIAEMGGITEAAHYLFKIYPMLGDDNDCLDPDDEWIYYCRPTQPLQLEEPHSGYHISSTHGGKAYSALKDGNLKLALDELTAEDNFLKDKLARHTWSKIVAKGLCSNVPRESVLAMIYSNICEFNYADDHLLLCKCLFGKYDFPYTSEKLLHAYLDMNFHQGWAKYFFGKYFDKPLTLKEAAKQGFQKAVPNRNKNRKIQISSMDAPTSLLNRIKAPYACSKENKKPQKDIDTACAYGNIFAIFFKAQLMARNILYEKDTEFVSVVMKLLMLSDFAPAFTEYGYYLKVGYGCVGDQIKGFRFLSEGARKGDQRGIFKVALCKLFGEGTEIDQKGAIQMLQECKHPDSYFVLSYCYKNGIGVHVNEQKSDELFDKGVKKGSKLCIKKAAKSKSKYIDAAAHNFSKWALMNAKELSSIAYYAQKTVKKEKPASIFAKIALKEKDKESIIHFASKYNPKCCKYILENFSNDNSIPPHVMAQCLYEKALERDRRALFYCGNHLYTDEIQIMINLFCFHTDNSPAALHACSKYVVSFYSDEKPFHDELLYDLKLCPLAMPFYHLEMLRYYKKFDINHFKEIIENRIIKKNIPYRSYLNQVIINLIQDGFEVFENNEIYEWFLEYYLVCKDPFYKYTDHYQEIEKAMKRVGVFDKYDLKWAFQPDLDVDSTPLKIKIVLPQKSPEQIAKEKREWELYLARLMRLQRRKEERKRILNLQRQKQRELEWQQHLAEMRRKPPKKGFFESFIDNWRVASAEADAKFKIQQYQNGQVDKWKAENSIQHYHYMRDKYS</sequence>
<comment type="caution">
    <text evidence="1">The sequence shown here is derived from an EMBL/GenBank/DDBJ whole genome shotgun (WGS) entry which is preliminary data.</text>
</comment>
<dbReference type="PANTHER" id="PTHR43628:SF1">
    <property type="entry name" value="CHITIN SYNTHASE REGULATORY FACTOR 2-RELATED"/>
    <property type="match status" value="1"/>
</dbReference>
<dbReference type="Proteomes" id="UP000179807">
    <property type="component" value="Unassembled WGS sequence"/>
</dbReference>
<dbReference type="VEuPathDB" id="TrichDB:TRFO_04589"/>
<dbReference type="SUPFAM" id="SSF81901">
    <property type="entry name" value="HCP-like"/>
    <property type="match status" value="1"/>
</dbReference>
<evidence type="ECO:0000313" key="2">
    <source>
        <dbReference type="Proteomes" id="UP000179807"/>
    </source>
</evidence>
<dbReference type="Gene3D" id="1.25.40.10">
    <property type="entry name" value="Tetratricopeptide repeat domain"/>
    <property type="match status" value="1"/>
</dbReference>
<dbReference type="InterPro" id="IPR052945">
    <property type="entry name" value="Mitotic_Regulator"/>
</dbReference>
<keyword evidence="2" id="KW-1185">Reference proteome</keyword>
<dbReference type="PANTHER" id="PTHR43628">
    <property type="entry name" value="ACTIVATOR OF C KINASE PROTEIN 1-RELATED"/>
    <property type="match status" value="1"/>
</dbReference>
<dbReference type="InterPro" id="IPR006597">
    <property type="entry name" value="Sel1-like"/>
</dbReference>